<accession>A0ABT3DNU4</accession>
<keyword evidence="3" id="KW-1185">Reference proteome</keyword>
<evidence type="ECO:0000313" key="3">
    <source>
        <dbReference type="Proteomes" id="UP001526147"/>
    </source>
</evidence>
<proteinExistence type="predicted"/>
<keyword evidence="1" id="KW-1133">Transmembrane helix</keyword>
<name>A0ABT3DNU4_9BACI</name>
<evidence type="ECO:0000313" key="2">
    <source>
        <dbReference type="EMBL" id="MCV9888692.1"/>
    </source>
</evidence>
<evidence type="ECO:0000256" key="1">
    <source>
        <dbReference type="SAM" id="Phobius"/>
    </source>
</evidence>
<comment type="caution">
    <text evidence="2">The sequence shown here is derived from an EMBL/GenBank/DDBJ whole genome shotgun (WGS) entry which is preliminary data.</text>
</comment>
<evidence type="ECO:0008006" key="4">
    <source>
        <dbReference type="Google" id="ProtNLM"/>
    </source>
</evidence>
<gene>
    <name evidence="2" type="ORF">OIH86_23850</name>
</gene>
<keyword evidence="1" id="KW-0812">Transmembrane</keyword>
<dbReference type="RefSeq" id="WP_264144734.1">
    <property type="nucleotide sequence ID" value="NZ_JAOYEY010000051.1"/>
</dbReference>
<keyword evidence="1" id="KW-0472">Membrane</keyword>
<protein>
    <recommendedName>
        <fullName evidence="4">Chemotaxis methyl-accepting receptor HlyB-like 4HB MCP domain-containing protein</fullName>
    </recommendedName>
</protein>
<feature type="transmembrane region" description="Helical" evidence="1">
    <location>
        <begin position="20"/>
        <end position="42"/>
    </location>
</feature>
<reference evidence="2 3" key="1">
    <citation type="submission" date="2022-10" db="EMBL/GenBank/DDBJ databases">
        <title>Draft genome assembly of moderately radiation resistant bacterium Metabacillus halosaccharovorans.</title>
        <authorList>
            <person name="Pal S."/>
            <person name="Gopinathan A."/>
        </authorList>
    </citation>
    <scope>NUCLEOTIDE SEQUENCE [LARGE SCALE GENOMIC DNA]</scope>
    <source>
        <strain evidence="2 3">VITHBRA001</strain>
    </source>
</reference>
<organism evidence="2 3">
    <name type="scientific">Metabacillus halosaccharovorans</name>
    <dbReference type="NCBI Taxonomy" id="930124"/>
    <lineage>
        <taxon>Bacteria</taxon>
        <taxon>Bacillati</taxon>
        <taxon>Bacillota</taxon>
        <taxon>Bacilli</taxon>
        <taxon>Bacillales</taxon>
        <taxon>Bacillaceae</taxon>
        <taxon>Metabacillus</taxon>
    </lineage>
</organism>
<sequence length="77" mass="8888">MMTNIFGVTKKLIINNKKRILFSIIGVTLSISLLIGMANIFYKMEQGEIKEARERIGETDFWLDILLLIINFSIKKP</sequence>
<dbReference type="Proteomes" id="UP001526147">
    <property type="component" value="Unassembled WGS sequence"/>
</dbReference>
<dbReference type="EMBL" id="JAOYEY010000051">
    <property type="protein sequence ID" value="MCV9888692.1"/>
    <property type="molecule type" value="Genomic_DNA"/>
</dbReference>